<dbReference type="RefSeq" id="XP_058330688.1">
    <property type="nucleotide sequence ID" value="XM_058474948.1"/>
</dbReference>
<dbReference type="GeneID" id="83202251"/>
<gene>
    <name evidence="1" type="ORF">N7468_005652</name>
</gene>
<reference evidence="1" key="2">
    <citation type="journal article" date="2023" name="IMA Fungus">
        <title>Comparative genomic study of the Penicillium genus elucidates a diverse pangenome and 15 lateral gene transfer events.</title>
        <authorList>
            <person name="Petersen C."/>
            <person name="Sorensen T."/>
            <person name="Nielsen M.R."/>
            <person name="Sondergaard T.E."/>
            <person name="Sorensen J.L."/>
            <person name="Fitzpatrick D.A."/>
            <person name="Frisvad J.C."/>
            <person name="Nielsen K.L."/>
        </authorList>
    </citation>
    <scope>NUCLEOTIDE SEQUENCE</scope>
    <source>
        <strain evidence="1">IBT 19713</strain>
    </source>
</reference>
<reference evidence="1" key="1">
    <citation type="submission" date="2022-11" db="EMBL/GenBank/DDBJ databases">
        <authorList>
            <person name="Petersen C."/>
        </authorList>
    </citation>
    <scope>NUCLEOTIDE SEQUENCE</scope>
    <source>
        <strain evidence="1">IBT 19713</strain>
    </source>
</reference>
<evidence type="ECO:0000313" key="1">
    <source>
        <dbReference type="EMBL" id="KAJ5232696.1"/>
    </source>
</evidence>
<dbReference type="Proteomes" id="UP001150941">
    <property type="component" value="Unassembled WGS sequence"/>
</dbReference>
<keyword evidence="2" id="KW-1185">Reference proteome</keyword>
<name>A0A9W9NZL5_9EURO</name>
<dbReference type="EMBL" id="JAPQKS010000004">
    <property type="protein sequence ID" value="KAJ5232696.1"/>
    <property type="molecule type" value="Genomic_DNA"/>
</dbReference>
<comment type="caution">
    <text evidence="1">The sequence shown here is derived from an EMBL/GenBank/DDBJ whole genome shotgun (WGS) entry which is preliminary data.</text>
</comment>
<proteinExistence type="predicted"/>
<organism evidence="1 2">
    <name type="scientific">Penicillium chermesinum</name>
    <dbReference type="NCBI Taxonomy" id="63820"/>
    <lineage>
        <taxon>Eukaryota</taxon>
        <taxon>Fungi</taxon>
        <taxon>Dikarya</taxon>
        <taxon>Ascomycota</taxon>
        <taxon>Pezizomycotina</taxon>
        <taxon>Eurotiomycetes</taxon>
        <taxon>Eurotiomycetidae</taxon>
        <taxon>Eurotiales</taxon>
        <taxon>Aspergillaceae</taxon>
        <taxon>Penicillium</taxon>
    </lineage>
</organism>
<accession>A0A9W9NZL5</accession>
<evidence type="ECO:0000313" key="2">
    <source>
        <dbReference type="Proteomes" id="UP001150941"/>
    </source>
</evidence>
<protein>
    <submittedName>
        <fullName evidence="1">Uncharacterized protein</fullName>
    </submittedName>
</protein>
<dbReference type="AlphaFoldDB" id="A0A9W9NZL5"/>
<sequence length="73" mass="8205">MYSPRFTSHGTVHLCLIFPGVHTAGRQEVVKTWSQLETPTSNRRHHKYGIVVGDNLPSRVSLAQIPAETHQDN</sequence>